<sequence>MSVASYEVAIDQDGDELFAASEVVTDDVVSEDRSAGSRLLQADRGEDQTRQLAPPKAGGAELVLDNSAGAYDALEAGRTLRIRATFGGTTYSLFTGILDKPVRKPAGNFRENVSLSAFGMFSRLAGKKVSSALYSGITTDVALAHLLDEAGWPLNAQPYVTALAPAGQWGLGEPSGSALDLSGNANHGTVTIGSGARDATALDDAGDGAIDFDGLLSLVSVADAAAIRNVFDGGGALWFLLETDAQGDSSAAYVVSKGAWRVETNSISGGAYKLSFLATFSGSSAHWRTTAAALSLGTNYAVGLHYANDAVGNDPTIYTVNLATGALSTLTVGSGLDEVVAPLGTRTTDVGSALTFGNDPTQVRTLDGRLDEVGLFSTPPSVAQFKAWAARVLNAPRHLDTGKTTLSWYWLDNEDALQAVAMLKNTEGPGAAVYEDGTGAIVFKSRHARVLDSRSSTVQSTFRAAAGATEPLLSAPFAHDPGLKDVVNDCTVEVKTRAAQSLAQVWALGSTVTLSAGETRSYVARQSDGDPFTAAVAPDSGAGDYTVSAGSLATTPTIDRTSGALVTVTLTAGASGAAVTGLRLRAQSVEVTNTTVVANRVSTTASRAQFGVRSYRLPLRAEIPVNDAQDFADAVVGFWADGRATASFALRGSQASARLTAALAREVGDRVRVVRGALDTEMHVEQIAHEVLSPNAHVAVISCEEASAASYFVIDTDELDGASVIGF</sequence>
<dbReference type="SUPFAM" id="SSF49899">
    <property type="entry name" value="Concanavalin A-like lectins/glucanases"/>
    <property type="match status" value="1"/>
</dbReference>
<evidence type="ECO:0000313" key="4">
    <source>
        <dbReference type="EMBL" id="CAB4179661.1"/>
    </source>
</evidence>
<name>A0A6J5PUQ7_9CAUD</name>
<proteinExistence type="predicted"/>
<organism evidence="3">
    <name type="scientific">uncultured Caudovirales phage</name>
    <dbReference type="NCBI Taxonomy" id="2100421"/>
    <lineage>
        <taxon>Viruses</taxon>
        <taxon>Duplodnaviria</taxon>
        <taxon>Heunggongvirae</taxon>
        <taxon>Uroviricota</taxon>
        <taxon>Caudoviricetes</taxon>
        <taxon>Peduoviridae</taxon>
        <taxon>Maltschvirus</taxon>
        <taxon>Maltschvirus maltsch</taxon>
    </lineage>
</organism>
<evidence type="ECO:0000313" key="2">
    <source>
        <dbReference type="EMBL" id="CAB4166845.1"/>
    </source>
</evidence>
<protein>
    <submittedName>
        <fullName evidence="3">Uncharacterized protein</fullName>
    </submittedName>
</protein>
<dbReference type="EMBL" id="LR796797">
    <property type="protein sequence ID" value="CAB4166845.1"/>
    <property type="molecule type" value="Genomic_DNA"/>
</dbReference>
<feature type="region of interest" description="Disordered" evidence="1">
    <location>
        <begin position="35"/>
        <end position="56"/>
    </location>
</feature>
<evidence type="ECO:0000313" key="6">
    <source>
        <dbReference type="EMBL" id="CAB4215838.1"/>
    </source>
</evidence>
<gene>
    <name evidence="4" type="ORF">UFOVP1023_39</name>
    <name evidence="5" type="ORF">UFOVP1383_38</name>
    <name evidence="6" type="ORF">UFOVP1477_10</name>
    <name evidence="2" type="ORF">UFOVP848_3</name>
    <name evidence="3" type="ORF">UFOVP945_3</name>
</gene>
<dbReference type="EMBL" id="LR797436">
    <property type="protein sequence ID" value="CAB4215838.1"/>
    <property type="molecule type" value="Genomic_DNA"/>
</dbReference>
<evidence type="ECO:0000313" key="5">
    <source>
        <dbReference type="EMBL" id="CAB4204189.1"/>
    </source>
</evidence>
<evidence type="ECO:0000313" key="3">
    <source>
        <dbReference type="EMBL" id="CAB4172925.1"/>
    </source>
</evidence>
<feature type="compositionally biased region" description="Basic and acidic residues" evidence="1">
    <location>
        <begin position="35"/>
        <end position="49"/>
    </location>
</feature>
<dbReference type="EMBL" id="LR796892">
    <property type="protein sequence ID" value="CAB4172925.1"/>
    <property type="molecule type" value="Genomic_DNA"/>
</dbReference>
<evidence type="ECO:0000256" key="1">
    <source>
        <dbReference type="SAM" id="MobiDB-lite"/>
    </source>
</evidence>
<dbReference type="InterPro" id="IPR013320">
    <property type="entry name" value="ConA-like_dom_sf"/>
</dbReference>
<dbReference type="EMBL" id="LR797339">
    <property type="protein sequence ID" value="CAB4204189.1"/>
    <property type="molecule type" value="Genomic_DNA"/>
</dbReference>
<dbReference type="EMBL" id="LR796982">
    <property type="protein sequence ID" value="CAB4179661.1"/>
    <property type="molecule type" value="Genomic_DNA"/>
</dbReference>
<reference evidence="3" key="1">
    <citation type="submission" date="2020-05" db="EMBL/GenBank/DDBJ databases">
        <authorList>
            <person name="Chiriac C."/>
            <person name="Salcher M."/>
            <person name="Ghai R."/>
            <person name="Kavagutti S V."/>
        </authorList>
    </citation>
    <scope>NUCLEOTIDE SEQUENCE</scope>
</reference>
<accession>A0A6J5PUQ7</accession>